<dbReference type="InterPro" id="IPR002931">
    <property type="entry name" value="Transglutaminase-like"/>
</dbReference>
<dbReference type="EMBL" id="SSMQ01000001">
    <property type="protein sequence ID" value="TKD13028.1"/>
    <property type="molecule type" value="Genomic_DNA"/>
</dbReference>
<dbReference type="PANTHER" id="PTHR42736:SF1">
    <property type="entry name" value="PROTEIN-GLUTAMINE GAMMA-GLUTAMYLTRANSFERASE"/>
    <property type="match status" value="1"/>
</dbReference>
<organism evidence="4 5">
    <name type="scientific">Polyangium fumosum</name>
    <dbReference type="NCBI Taxonomy" id="889272"/>
    <lineage>
        <taxon>Bacteria</taxon>
        <taxon>Pseudomonadati</taxon>
        <taxon>Myxococcota</taxon>
        <taxon>Polyangia</taxon>
        <taxon>Polyangiales</taxon>
        <taxon>Polyangiaceae</taxon>
        <taxon>Polyangium</taxon>
    </lineage>
</organism>
<evidence type="ECO:0000313" key="5">
    <source>
        <dbReference type="Proteomes" id="UP000309215"/>
    </source>
</evidence>
<dbReference type="InterPro" id="IPR021878">
    <property type="entry name" value="TgpA_N"/>
</dbReference>
<accession>A0A4U1JM09</accession>
<evidence type="ECO:0000256" key="1">
    <source>
        <dbReference type="SAM" id="MobiDB-lite"/>
    </source>
</evidence>
<evidence type="ECO:0000313" key="4">
    <source>
        <dbReference type="EMBL" id="TKD13028.1"/>
    </source>
</evidence>
<evidence type="ECO:0000256" key="2">
    <source>
        <dbReference type="SAM" id="Phobius"/>
    </source>
</evidence>
<feature type="transmembrane region" description="Helical" evidence="2">
    <location>
        <begin position="135"/>
        <end position="151"/>
    </location>
</feature>
<sequence length="723" mass="79576">MRFGLVHRVMTDALAVLGILALLASGQFGPWVSGSLIGGLVIALLIRDVWEKYPALKHFDAITLIGVLALQIGRLLFDPNANVLDVVIEFAAALQIIRLATRKGAAHDQQVIVLALLHLISGTVLGGGLGYGLCFLGVIIVAPGALVLSHLRREVEGNYRQGARDRTGLPVDVPRILRSRRVVGRTFLGVTCLLSVPIFVFTALLFVLFPRVGLSLLLLNRGHSGRVIGFSGRVDLGEVGVLRSDPTLVMRIEMPNLPDPPPARIPLHLRGAALDAYDGRTWTQSESWKRAAETEAGIVPIDDRWPDSALDPVMRIDLEPIDPPVMFLPPYASGLRLRTRATVAPEPQAMAFKGPEGELRYQPIDDRGIKYDVFLSRKKTPSFRKLPSGERWKYLTLPRNMSTRIRDLAAEWTKESTNPLDRARAIENHLRTDYRYDLASPSGKDPQPLDHFLFESKRGHCEFYSTAMAIMLRTLDVPTRNVTGFVGGSYNRFGRFYAVRQGDAHSWVEAWIDEYGWLTFDPTPPADAAPKSEIVGVWAYLRDLIEATSQRWDRHVVSYDLSQQVGLLNSLTSRYRRGGSKGTDGPRGRAGLLVAAAIVATAGGAALWMRRKKQRAAAASRGADPRSASAVLATSLYELLDAAMGARGVGRSPSVPPLRHAQALVSMSHPLAEEILDLTEIYIAARFGGVTISDEDRRSFERRVKSIRQPERPSQQAVTSPAS</sequence>
<keyword evidence="5" id="KW-1185">Reference proteome</keyword>
<keyword evidence="2" id="KW-0472">Membrane</keyword>
<dbReference type="SMART" id="SM00460">
    <property type="entry name" value="TGc"/>
    <property type="match status" value="1"/>
</dbReference>
<comment type="caution">
    <text evidence="4">The sequence shown here is derived from an EMBL/GenBank/DDBJ whole genome shotgun (WGS) entry which is preliminary data.</text>
</comment>
<gene>
    <name evidence="4" type="ORF">E8A74_00255</name>
</gene>
<dbReference type="Gene3D" id="3.10.620.30">
    <property type="match status" value="1"/>
</dbReference>
<dbReference type="Pfam" id="PF13559">
    <property type="entry name" value="DUF4129"/>
    <property type="match status" value="1"/>
</dbReference>
<dbReference type="InterPro" id="IPR052901">
    <property type="entry name" value="Bact_TGase-like"/>
</dbReference>
<feature type="transmembrane region" description="Helical" evidence="2">
    <location>
        <begin position="28"/>
        <end position="46"/>
    </location>
</feature>
<feature type="transmembrane region" description="Helical" evidence="2">
    <location>
        <begin position="590"/>
        <end position="609"/>
    </location>
</feature>
<dbReference type="Proteomes" id="UP000309215">
    <property type="component" value="Unassembled WGS sequence"/>
</dbReference>
<protein>
    <submittedName>
        <fullName evidence="4">DUF3488 domain-containing protein</fullName>
    </submittedName>
</protein>
<keyword evidence="2" id="KW-1133">Transmembrane helix</keyword>
<feature type="transmembrane region" description="Helical" evidence="2">
    <location>
        <begin position="187"/>
        <end position="209"/>
    </location>
</feature>
<proteinExistence type="predicted"/>
<feature type="region of interest" description="Disordered" evidence="1">
    <location>
        <begin position="702"/>
        <end position="723"/>
    </location>
</feature>
<dbReference type="Pfam" id="PF11992">
    <property type="entry name" value="TgpA_N"/>
    <property type="match status" value="1"/>
</dbReference>
<dbReference type="InterPro" id="IPR038765">
    <property type="entry name" value="Papain-like_cys_pep_sf"/>
</dbReference>
<feature type="domain" description="Transglutaminase-like" evidence="3">
    <location>
        <begin position="453"/>
        <end position="524"/>
    </location>
</feature>
<dbReference type="OrthoDB" id="9804872at2"/>
<dbReference type="AlphaFoldDB" id="A0A4U1JM09"/>
<dbReference type="Pfam" id="PF01841">
    <property type="entry name" value="Transglut_core"/>
    <property type="match status" value="1"/>
</dbReference>
<keyword evidence="2" id="KW-0812">Transmembrane</keyword>
<feature type="compositionally biased region" description="Basic and acidic residues" evidence="1">
    <location>
        <begin position="702"/>
        <end position="711"/>
    </location>
</feature>
<dbReference type="SUPFAM" id="SSF54001">
    <property type="entry name" value="Cysteine proteinases"/>
    <property type="match status" value="1"/>
</dbReference>
<dbReference type="RefSeq" id="WP_136926844.1">
    <property type="nucleotide sequence ID" value="NZ_SSMQ01000001.1"/>
</dbReference>
<dbReference type="PANTHER" id="PTHR42736">
    <property type="entry name" value="PROTEIN-GLUTAMINE GAMMA-GLUTAMYLTRANSFERASE"/>
    <property type="match status" value="1"/>
</dbReference>
<feature type="compositionally biased region" description="Polar residues" evidence="1">
    <location>
        <begin position="712"/>
        <end position="723"/>
    </location>
</feature>
<name>A0A4U1JM09_9BACT</name>
<dbReference type="InterPro" id="IPR025403">
    <property type="entry name" value="TgpA-like_C"/>
</dbReference>
<reference evidence="4 5" key="1">
    <citation type="submission" date="2019-04" db="EMBL/GenBank/DDBJ databases">
        <authorList>
            <person name="Li Y."/>
            <person name="Wang J."/>
        </authorList>
    </citation>
    <scope>NUCLEOTIDE SEQUENCE [LARGE SCALE GENOMIC DNA]</scope>
    <source>
        <strain evidence="4 5">DSM 14668</strain>
    </source>
</reference>
<evidence type="ECO:0000259" key="3">
    <source>
        <dbReference type="SMART" id="SM00460"/>
    </source>
</evidence>